<feature type="domain" description="Regulator of nucleoside diphosphate kinase N-terminal" evidence="2">
    <location>
        <begin position="6"/>
        <end position="46"/>
    </location>
</feature>
<dbReference type="Gene3D" id="3.10.50.30">
    <property type="entry name" value="Transcription elongation factor, GreA/GreB, C-terminal domain"/>
    <property type="match status" value="1"/>
</dbReference>
<dbReference type="GO" id="GO:0003677">
    <property type="term" value="F:DNA binding"/>
    <property type="evidence" value="ECO:0007669"/>
    <property type="project" value="InterPro"/>
</dbReference>
<protein>
    <submittedName>
        <fullName evidence="3">Elongation factor GreAB</fullName>
    </submittedName>
</protein>
<accession>A0A250JX88</accession>
<name>A0A250JX88_9BACT</name>
<gene>
    <name evidence="3" type="ORF">MYMAC_003856</name>
</gene>
<evidence type="ECO:0000259" key="1">
    <source>
        <dbReference type="Pfam" id="PF01272"/>
    </source>
</evidence>
<dbReference type="Pfam" id="PF14760">
    <property type="entry name" value="Rnk_N"/>
    <property type="match status" value="1"/>
</dbReference>
<dbReference type="GO" id="GO:0003746">
    <property type="term" value="F:translation elongation factor activity"/>
    <property type="evidence" value="ECO:0007669"/>
    <property type="project" value="UniProtKB-KW"/>
</dbReference>
<dbReference type="PANTHER" id="PTHR30437:SF5">
    <property type="entry name" value="REGULATOR OF NUCLEOSIDE DIPHOSPHATE KINASE"/>
    <property type="match status" value="1"/>
</dbReference>
<dbReference type="InterPro" id="IPR023459">
    <property type="entry name" value="Tscrpt_elong_fac_GreA/B_fam"/>
</dbReference>
<reference evidence="3 4" key="1">
    <citation type="submission" date="2017-06" db="EMBL/GenBank/DDBJ databases">
        <title>Sequencing and comparative analysis of myxobacterial genomes.</title>
        <authorList>
            <person name="Rupp O."/>
            <person name="Goesmann A."/>
            <person name="Sogaard-Andersen L."/>
        </authorList>
    </citation>
    <scope>NUCLEOTIDE SEQUENCE [LARGE SCALE GENOMIC DNA]</scope>
    <source>
        <strain evidence="3 4">DSM 14697</strain>
    </source>
</reference>
<dbReference type="RefSeq" id="WP_013940552.1">
    <property type="nucleotide sequence ID" value="NZ_CP022203.1"/>
</dbReference>
<feature type="domain" description="Transcription elongation factor GreA/GreB C-terminal" evidence="1">
    <location>
        <begin position="52"/>
        <end position="127"/>
    </location>
</feature>
<dbReference type="NCBIfam" id="NF004396">
    <property type="entry name" value="PRK05753.1"/>
    <property type="match status" value="1"/>
</dbReference>
<sequence length="138" mass="14979">MTAEQSLIVTETDLERLRQVVDHNGGGRTAEFAEMLDAELTRARVVAAEAVPPDVVTMNSKVVFQDEQTGEQREVTLVYPRDASSDNGRISVLAPIGSALIGLSVGQTITWPLPGGRSKRLRIVAVPYQPEASGHYHL</sequence>
<organism evidence="3 4">
    <name type="scientific">Corallococcus macrosporus DSM 14697</name>
    <dbReference type="NCBI Taxonomy" id="1189310"/>
    <lineage>
        <taxon>Bacteria</taxon>
        <taxon>Pseudomonadati</taxon>
        <taxon>Myxococcota</taxon>
        <taxon>Myxococcia</taxon>
        <taxon>Myxococcales</taxon>
        <taxon>Cystobacterineae</taxon>
        <taxon>Myxococcaceae</taxon>
        <taxon>Corallococcus</taxon>
    </lineage>
</organism>
<dbReference type="EMBL" id="CP022203">
    <property type="protein sequence ID" value="ATB48230.1"/>
    <property type="molecule type" value="Genomic_DNA"/>
</dbReference>
<dbReference type="GO" id="GO:0070063">
    <property type="term" value="F:RNA polymerase binding"/>
    <property type="evidence" value="ECO:0007669"/>
    <property type="project" value="InterPro"/>
</dbReference>
<dbReference type="GO" id="GO:0032784">
    <property type="term" value="P:regulation of DNA-templated transcription elongation"/>
    <property type="evidence" value="ECO:0007669"/>
    <property type="project" value="InterPro"/>
</dbReference>
<dbReference type="Pfam" id="PF01272">
    <property type="entry name" value="GreA_GreB"/>
    <property type="match status" value="1"/>
</dbReference>
<proteinExistence type="predicted"/>
<dbReference type="InterPro" id="IPR001437">
    <property type="entry name" value="Tscrpt_elong_fac_GreA/B_C"/>
</dbReference>
<dbReference type="InterPro" id="IPR036953">
    <property type="entry name" value="GreA/GreB_C_sf"/>
</dbReference>
<dbReference type="PANTHER" id="PTHR30437">
    <property type="entry name" value="TRANSCRIPTION ELONGATION FACTOR GREA"/>
    <property type="match status" value="1"/>
</dbReference>
<dbReference type="AlphaFoldDB" id="A0A250JX88"/>
<dbReference type="InterPro" id="IPR029462">
    <property type="entry name" value="Rnk_N"/>
</dbReference>
<dbReference type="KEGG" id="mmas:MYMAC_003856"/>
<dbReference type="GO" id="GO:0006354">
    <property type="term" value="P:DNA-templated transcription elongation"/>
    <property type="evidence" value="ECO:0007669"/>
    <property type="project" value="TreeGrafter"/>
</dbReference>
<evidence type="ECO:0000313" key="3">
    <source>
        <dbReference type="EMBL" id="ATB48230.1"/>
    </source>
</evidence>
<keyword evidence="3" id="KW-0251">Elongation factor</keyword>
<keyword evidence="4" id="KW-1185">Reference proteome</keyword>
<dbReference type="OrthoDB" id="192847at2"/>
<evidence type="ECO:0000313" key="4">
    <source>
        <dbReference type="Proteomes" id="UP000217343"/>
    </source>
</evidence>
<dbReference type="Proteomes" id="UP000217343">
    <property type="component" value="Chromosome"/>
</dbReference>
<dbReference type="SUPFAM" id="SSF54534">
    <property type="entry name" value="FKBP-like"/>
    <property type="match status" value="1"/>
</dbReference>
<keyword evidence="3" id="KW-0648">Protein biosynthesis</keyword>
<evidence type="ECO:0000259" key="2">
    <source>
        <dbReference type="Pfam" id="PF14760"/>
    </source>
</evidence>
<dbReference type="FunFam" id="3.10.50.30:FF:000002">
    <property type="entry name" value="Regulator of nucleoside diphosphate kinase"/>
    <property type="match status" value="1"/>
</dbReference>